<evidence type="ECO:0000313" key="2">
    <source>
        <dbReference type="EMBL" id="QOV23991.1"/>
    </source>
</evidence>
<gene>
    <name evidence="2" type="ORF">IM676_06890</name>
</gene>
<dbReference type="EMBL" id="CP063311">
    <property type="protein sequence ID" value="QOV23991.1"/>
    <property type="molecule type" value="Genomic_DNA"/>
</dbReference>
<evidence type="ECO:0000256" key="1">
    <source>
        <dbReference type="SAM" id="MobiDB-lite"/>
    </source>
</evidence>
<dbReference type="Proteomes" id="UP000593846">
    <property type="component" value="Chromosome"/>
</dbReference>
<proteinExistence type="predicted"/>
<feature type="region of interest" description="Disordered" evidence="1">
    <location>
        <begin position="1"/>
        <end position="53"/>
    </location>
</feature>
<evidence type="ECO:0000313" key="3">
    <source>
        <dbReference type="Proteomes" id="UP000593846"/>
    </source>
</evidence>
<organism evidence="2 3">
    <name type="scientific">Anabaenopsis elenkinii CCIBt3563</name>
    <dbReference type="NCBI Taxonomy" id="2779889"/>
    <lineage>
        <taxon>Bacteria</taxon>
        <taxon>Bacillati</taxon>
        <taxon>Cyanobacteriota</taxon>
        <taxon>Cyanophyceae</taxon>
        <taxon>Nostocales</taxon>
        <taxon>Nodulariaceae</taxon>
        <taxon>Anabaenopsis</taxon>
    </lineage>
</organism>
<dbReference type="AlphaFoldDB" id="A0A7S6RFJ7"/>
<dbReference type="RefSeq" id="WP_200989519.1">
    <property type="nucleotide sequence ID" value="NZ_CP063311.1"/>
</dbReference>
<protein>
    <submittedName>
        <fullName evidence="2">Uncharacterized protein</fullName>
    </submittedName>
</protein>
<reference evidence="3" key="1">
    <citation type="submission" date="2020-10" db="EMBL/GenBank/DDBJ databases">
        <title>Genome-based taxonomic classification of the species Anabaenopsis elenkinii.</title>
        <authorList>
            <person name="Delbaje E."/>
            <person name="Andreote A.P.D."/>
            <person name="Pellegrinetti T.A."/>
            <person name="Cruz R.B."/>
            <person name="Branco L.H.Z."/>
            <person name="Fiore M.F."/>
        </authorList>
    </citation>
    <scope>NUCLEOTIDE SEQUENCE [LARGE SCALE GENOMIC DNA]</scope>
    <source>
        <strain evidence="3">CCIBt3563</strain>
    </source>
</reference>
<keyword evidence="3" id="KW-1185">Reference proteome</keyword>
<sequence>MINPSNILLPPSSGVHSDRSLAQSTVRLRSPTTVNGSTPLTDHSQRFDSAHRPPSTLYKIQPWLNTSFPYESKVHQKNTDMT</sequence>
<name>A0A7S6RFJ7_9CYAN</name>
<dbReference type="KEGG" id="aee:IM676_06890"/>
<accession>A0A7S6RFJ7</accession>
<feature type="compositionally biased region" description="Polar residues" evidence="1">
    <location>
        <begin position="20"/>
        <end position="42"/>
    </location>
</feature>